<name>A0A1J4RQV8_9BACT</name>
<accession>A0A1J4RQV8</accession>
<sequence>MEQHPIPQAITTYKFKLVGDMTLKQFLELAAGVVSAWVLFNSPANFLLKWTLGPFLAFFGFSLAFLPIEDRPLDQWIINFVKAIYSPTQFIYRPEVKKLDIFETIKKPLAAGPILIKQNQGRLRDYLESLPATSTSVFDQAEAKYLEHISNLFSALGNKIRPQTTTPSPTRPLKTSLKGVRVRTLSHPQMCLLPRATVYQAPAEAKVAAMPVIQKPITKPLTANAVKTTKPIDKIQTANAVKPQPITPPPLKPKTQTTNPIFATGVILPQRPERPNLIAGITLDQAGKIVTGVILEIRDNQGFPVRALKSNKLGQFFIATALPDGIYEISAEHQDHKFAIIRLEAKNEIIPPLKIQAVA</sequence>
<comment type="caution">
    <text evidence="2">The sequence shown here is derived from an EMBL/GenBank/DDBJ whole genome shotgun (WGS) entry which is preliminary data.</text>
</comment>
<dbReference type="Proteomes" id="UP000183144">
    <property type="component" value="Unassembled WGS sequence"/>
</dbReference>
<dbReference type="STRING" id="1805034.AUJ59_01875"/>
<proteinExistence type="predicted"/>
<dbReference type="EMBL" id="MNUI01000035">
    <property type="protein sequence ID" value="OIN89295.1"/>
    <property type="molecule type" value="Genomic_DNA"/>
</dbReference>
<dbReference type="AlphaFoldDB" id="A0A1J4RQV8"/>
<keyword evidence="1" id="KW-0812">Transmembrane</keyword>
<gene>
    <name evidence="2" type="ORF">AUJ59_01875</name>
</gene>
<feature type="transmembrane region" description="Helical" evidence="1">
    <location>
        <begin position="46"/>
        <end position="66"/>
    </location>
</feature>
<keyword evidence="1" id="KW-0472">Membrane</keyword>
<organism evidence="2 3">
    <name type="scientific">Candidatus Beckwithbacteria bacterium CG1_02_47_37</name>
    <dbReference type="NCBI Taxonomy" id="1805034"/>
    <lineage>
        <taxon>Bacteria</taxon>
        <taxon>Candidatus Beckwithiibacteriota</taxon>
    </lineage>
</organism>
<evidence type="ECO:0000313" key="2">
    <source>
        <dbReference type="EMBL" id="OIN89295.1"/>
    </source>
</evidence>
<evidence type="ECO:0000256" key="1">
    <source>
        <dbReference type="SAM" id="Phobius"/>
    </source>
</evidence>
<reference evidence="2 3" key="1">
    <citation type="journal article" date="2016" name="Environ. Microbiol.">
        <title>Genomic resolution of a cold subsurface aquifer community provides metabolic insights for novel microbes adapted to high CO concentrations.</title>
        <authorList>
            <person name="Probst A.J."/>
            <person name="Castelle C.J."/>
            <person name="Singh A."/>
            <person name="Brown C.T."/>
            <person name="Anantharaman K."/>
            <person name="Sharon I."/>
            <person name="Hug L.A."/>
            <person name="Burstein D."/>
            <person name="Emerson J.B."/>
            <person name="Thomas B.C."/>
            <person name="Banfield J.F."/>
        </authorList>
    </citation>
    <scope>NUCLEOTIDE SEQUENCE [LARGE SCALE GENOMIC DNA]</scope>
    <source>
        <strain evidence="2">CG1_02_47_37</strain>
    </source>
</reference>
<protein>
    <submittedName>
        <fullName evidence="2">Uncharacterized protein</fullName>
    </submittedName>
</protein>
<keyword evidence="1" id="KW-1133">Transmembrane helix</keyword>
<evidence type="ECO:0000313" key="3">
    <source>
        <dbReference type="Proteomes" id="UP000183144"/>
    </source>
</evidence>